<dbReference type="EMBL" id="CP036268">
    <property type="protein sequence ID" value="QDT36662.1"/>
    <property type="molecule type" value="Genomic_DNA"/>
</dbReference>
<sequence length="113" mass="12446">MSSPRARYSLYFVNKQGFYASIDDISTAAEAAICDFRRDLLTRRGPANVESPEAVLYFISSHRGYDNPAAKIQKRVKIIDNRVSCKVSLGDTGEVLPDLTCPSDSGNSRGEVQ</sequence>
<name>A0A517QYE6_9PLAN</name>
<dbReference type="AlphaFoldDB" id="A0A517QYE6"/>
<proteinExistence type="predicted"/>
<dbReference type="KEGG" id="svp:Pan189_10230"/>
<reference evidence="1 2" key="1">
    <citation type="submission" date="2019-02" db="EMBL/GenBank/DDBJ databases">
        <title>Deep-cultivation of Planctomycetes and their phenomic and genomic characterization uncovers novel biology.</title>
        <authorList>
            <person name="Wiegand S."/>
            <person name="Jogler M."/>
            <person name="Boedeker C."/>
            <person name="Pinto D."/>
            <person name="Vollmers J."/>
            <person name="Rivas-Marin E."/>
            <person name="Kohn T."/>
            <person name="Peeters S.H."/>
            <person name="Heuer A."/>
            <person name="Rast P."/>
            <person name="Oberbeckmann S."/>
            <person name="Bunk B."/>
            <person name="Jeske O."/>
            <person name="Meyerdierks A."/>
            <person name="Storesund J.E."/>
            <person name="Kallscheuer N."/>
            <person name="Luecker S."/>
            <person name="Lage O.M."/>
            <person name="Pohl T."/>
            <person name="Merkel B.J."/>
            <person name="Hornburger P."/>
            <person name="Mueller R.-W."/>
            <person name="Bruemmer F."/>
            <person name="Labrenz M."/>
            <person name="Spormann A.M."/>
            <person name="Op den Camp H."/>
            <person name="Overmann J."/>
            <person name="Amann R."/>
            <person name="Jetten M.S.M."/>
            <person name="Mascher T."/>
            <person name="Medema M.H."/>
            <person name="Devos D.P."/>
            <person name="Kaster A.-K."/>
            <person name="Ovreas L."/>
            <person name="Rohde M."/>
            <person name="Galperin M.Y."/>
            <person name="Jogler C."/>
        </authorList>
    </citation>
    <scope>NUCLEOTIDE SEQUENCE [LARGE SCALE GENOMIC DNA]</scope>
    <source>
        <strain evidence="1 2">Pan189</strain>
    </source>
</reference>
<protein>
    <submittedName>
        <fullName evidence="1">Uncharacterized protein</fullName>
    </submittedName>
</protein>
<accession>A0A517QYE6</accession>
<evidence type="ECO:0000313" key="2">
    <source>
        <dbReference type="Proteomes" id="UP000317318"/>
    </source>
</evidence>
<dbReference type="Proteomes" id="UP000317318">
    <property type="component" value="Chromosome"/>
</dbReference>
<organism evidence="1 2">
    <name type="scientific">Stratiformator vulcanicus</name>
    <dbReference type="NCBI Taxonomy" id="2527980"/>
    <lineage>
        <taxon>Bacteria</taxon>
        <taxon>Pseudomonadati</taxon>
        <taxon>Planctomycetota</taxon>
        <taxon>Planctomycetia</taxon>
        <taxon>Planctomycetales</taxon>
        <taxon>Planctomycetaceae</taxon>
        <taxon>Stratiformator</taxon>
    </lineage>
</organism>
<evidence type="ECO:0000313" key="1">
    <source>
        <dbReference type="EMBL" id="QDT36662.1"/>
    </source>
</evidence>
<keyword evidence="2" id="KW-1185">Reference proteome</keyword>
<gene>
    <name evidence="1" type="ORF">Pan189_10230</name>
</gene>